<keyword evidence="1" id="KW-1133">Transmembrane helix</keyword>
<dbReference type="EMBL" id="JBHMDI010000010">
    <property type="protein sequence ID" value="MFB9347095.1"/>
    <property type="molecule type" value="Genomic_DNA"/>
</dbReference>
<evidence type="ECO:0000313" key="2">
    <source>
        <dbReference type="EMBL" id="MFB9347095.1"/>
    </source>
</evidence>
<name>A0ABV5L4K8_9ACTN</name>
<feature type="transmembrane region" description="Helical" evidence="1">
    <location>
        <begin position="21"/>
        <end position="46"/>
    </location>
</feature>
<organism evidence="2 3">
    <name type="scientific">Streptomyces heliomycini</name>
    <dbReference type="NCBI Taxonomy" id="284032"/>
    <lineage>
        <taxon>Bacteria</taxon>
        <taxon>Bacillati</taxon>
        <taxon>Actinomycetota</taxon>
        <taxon>Actinomycetes</taxon>
        <taxon>Kitasatosporales</taxon>
        <taxon>Streptomycetaceae</taxon>
        <taxon>Streptomyces</taxon>
    </lineage>
</organism>
<dbReference type="Proteomes" id="UP001589753">
    <property type="component" value="Unassembled WGS sequence"/>
</dbReference>
<dbReference type="RefSeq" id="WP_380954760.1">
    <property type="nucleotide sequence ID" value="NZ_JBHMDI010000010.1"/>
</dbReference>
<keyword evidence="3" id="KW-1185">Reference proteome</keyword>
<keyword evidence="1" id="KW-0472">Membrane</keyword>
<evidence type="ECO:0008006" key="4">
    <source>
        <dbReference type="Google" id="ProtNLM"/>
    </source>
</evidence>
<comment type="caution">
    <text evidence="2">The sequence shown here is derived from an EMBL/GenBank/DDBJ whole genome shotgun (WGS) entry which is preliminary data.</text>
</comment>
<protein>
    <recommendedName>
        <fullName evidence="4">DUF1275 domain-containing protein</fullName>
    </recommendedName>
</protein>
<accession>A0ABV5L4K8</accession>
<keyword evidence="1" id="KW-0812">Transmembrane</keyword>
<evidence type="ECO:0000313" key="3">
    <source>
        <dbReference type="Proteomes" id="UP001589753"/>
    </source>
</evidence>
<gene>
    <name evidence="2" type="ORF">ACFFUA_06400</name>
</gene>
<proteinExistence type="predicted"/>
<reference evidence="2 3" key="1">
    <citation type="submission" date="2024-09" db="EMBL/GenBank/DDBJ databases">
        <authorList>
            <person name="Sun Q."/>
            <person name="Mori K."/>
        </authorList>
    </citation>
    <scope>NUCLEOTIDE SEQUENCE [LARGE SCALE GENOMIC DNA]</scope>
    <source>
        <strain evidence="2 3">JCM 9767</strain>
    </source>
</reference>
<sequence>MLTSKDELRPRPPLPGGMPPLASRGLLVAVVATFAAAALGDLFAVYTGVRLHAVIDGDVTASNLEAAYSLYESAGRVQVVTSLFCAVLFIT</sequence>
<evidence type="ECO:0000256" key="1">
    <source>
        <dbReference type="SAM" id="Phobius"/>
    </source>
</evidence>